<dbReference type="Proteomes" id="UP000281564">
    <property type="component" value="Unassembled WGS sequence"/>
</dbReference>
<evidence type="ECO:0000313" key="2">
    <source>
        <dbReference type="EMBL" id="RJX50166.1"/>
    </source>
</evidence>
<gene>
    <name evidence="2" type="ORF">DP106_06760</name>
</gene>
<dbReference type="PANTHER" id="PTHR43157">
    <property type="entry name" value="PHOSPHATIDYLINOSITOL-GLYCAN BIOSYNTHESIS CLASS F PROTEIN-RELATED"/>
    <property type="match status" value="1"/>
</dbReference>
<keyword evidence="1" id="KW-0560">Oxidoreductase</keyword>
<dbReference type="AlphaFoldDB" id="A0A3A6QAY1"/>
<dbReference type="EMBL" id="QMDW01000007">
    <property type="protein sequence ID" value="RJX50166.1"/>
    <property type="molecule type" value="Genomic_DNA"/>
</dbReference>
<evidence type="ECO:0000313" key="3">
    <source>
        <dbReference type="Proteomes" id="UP000281564"/>
    </source>
</evidence>
<dbReference type="Pfam" id="PF00106">
    <property type="entry name" value="adh_short"/>
    <property type="match status" value="1"/>
</dbReference>
<keyword evidence="3" id="KW-1185">Reference proteome</keyword>
<reference evidence="2 3" key="1">
    <citation type="submission" date="2018-06" db="EMBL/GenBank/DDBJ databases">
        <title>Halonotius sp. F13-13 a new haloarchaeeon isolated from a solar saltern from Isla Cristina, Huelva, Spain.</title>
        <authorList>
            <person name="Duran-Viseras A."/>
            <person name="Sanchez-Porro C."/>
            <person name="Ventosa A."/>
        </authorList>
    </citation>
    <scope>NUCLEOTIDE SEQUENCE [LARGE SCALE GENOMIC DNA]</scope>
    <source>
        <strain evidence="2 3">CECT 7525</strain>
    </source>
</reference>
<dbReference type="InterPro" id="IPR002347">
    <property type="entry name" value="SDR_fam"/>
</dbReference>
<dbReference type="PANTHER" id="PTHR43157:SF31">
    <property type="entry name" value="PHOSPHATIDYLINOSITOL-GLYCAN BIOSYNTHESIS CLASS F PROTEIN"/>
    <property type="match status" value="1"/>
</dbReference>
<accession>A0A3A6QAY1</accession>
<dbReference type="RefSeq" id="WP_120084249.1">
    <property type="nucleotide sequence ID" value="NZ_QMDW01000007.1"/>
</dbReference>
<dbReference type="OrthoDB" id="10454at2157"/>
<dbReference type="PRINTS" id="PR00081">
    <property type="entry name" value="GDHRDH"/>
</dbReference>
<comment type="caution">
    <text evidence="2">The sequence shown here is derived from an EMBL/GenBank/DDBJ whole genome shotgun (WGS) entry which is preliminary data.</text>
</comment>
<proteinExistence type="predicted"/>
<dbReference type="InterPro" id="IPR036291">
    <property type="entry name" value="NAD(P)-bd_dom_sf"/>
</dbReference>
<name>A0A3A6QAY1_9EURY</name>
<evidence type="ECO:0000256" key="1">
    <source>
        <dbReference type="ARBA" id="ARBA00023002"/>
    </source>
</evidence>
<sequence>MTQPAEQAGVADVDCAGQTALVTGSTSGIGRETALALGRLGADVMVHGRDAEAGRAVVDELTAMGVEATFETADFAAVSAVRSLATAVDDWVDSLDILVNNAGGLFREGRLTDIGVEYTFHVNHLGPYLLTAELLPTLADDARIVTTASAAHRGVSLNLDAVESVDDYSSFSAYQQSKLANIQFAFEVARRLEHSEHEITSNAFHPGAIPGSGFTRFLPGPLSDLASLAGGLPFVPTPADGAATAVYLAVSPRVSSVSGRYFADCEPTQPSAAARDQAAARRLFERSAALLDIQAPLSADD</sequence>
<dbReference type="GO" id="GO:0016491">
    <property type="term" value="F:oxidoreductase activity"/>
    <property type="evidence" value="ECO:0007669"/>
    <property type="project" value="UniProtKB-KW"/>
</dbReference>
<dbReference type="SUPFAM" id="SSF51735">
    <property type="entry name" value="NAD(P)-binding Rossmann-fold domains"/>
    <property type="match status" value="1"/>
</dbReference>
<protein>
    <submittedName>
        <fullName evidence="2">Daunorubicin C-13 ketoreductase</fullName>
    </submittedName>
</protein>
<organism evidence="2 3">
    <name type="scientific">Halonotius pteroides</name>
    <dbReference type="NCBI Taxonomy" id="268735"/>
    <lineage>
        <taxon>Archaea</taxon>
        <taxon>Methanobacteriati</taxon>
        <taxon>Methanobacteriota</taxon>
        <taxon>Stenosarchaea group</taxon>
        <taxon>Halobacteria</taxon>
        <taxon>Halobacteriales</taxon>
        <taxon>Haloferacaceae</taxon>
        <taxon>Halonotius</taxon>
    </lineage>
</organism>
<dbReference type="Gene3D" id="3.40.50.720">
    <property type="entry name" value="NAD(P)-binding Rossmann-like Domain"/>
    <property type="match status" value="1"/>
</dbReference>